<keyword evidence="1" id="KW-0812">Transmembrane</keyword>
<keyword evidence="3" id="KW-1185">Reference proteome</keyword>
<protein>
    <submittedName>
        <fullName evidence="2">Uncharacterized protein</fullName>
    </submittedName>
</protein>
<keyword evidence="1" id="KW-0472">Membrane</keyword>
<evidence type="ECO:0000256" key="1">
    <source>
        <dbReference type="SAM" id="Phobius"/>
    </source>
</evidence>
<dbReference type="STRING" id="1232681.ADIS_0608"/>
<comment type="caution">
    <text evidence="2">The sequence shown here is derived from an EMBL/GenBank/DDBJ whole genome shotgun (WGS) entry which is preliminary data.</text>
</comment>
<dbReference type="Proteomes" id="UP000013909">
    <property type="component" value="Unassembled WGS sequence"/>
</dbReference>
<sequence>MWLQLGKLPPNNSVWKVLNNPTLIAATPVAMAAFFNVIFFFMVLII</sequence>
<feature type="transmembrane region" description="Helical" evidence="1">
    <location>
        <begin position="23"/>
        <end position="45"/>
    </location>
</feature>
<dbReference type="AlphaFoldDB" id="R7ZX30"/>
<keyword evidence="1" id="KW-1133">Transmembrane helix</keyword>
<gene>
    <name evidence="2" type="ORF">ADIS_0608</name>
</gene>
<name>R7ZX30_9BACT</name>
<accession>R7ZX30</accession>
<organism evidence="2 3">
    <name type="scientific">Lunatimonas lonarensis</name>
    <dbReference type="NCBI Taxonomy" id="1232681"/>
    <lineage>
        <taxon>Bacteria</taxon>
        <taxon>Pseudomonadati</taxon>
        <taxon>Bacteroidota</taxon>
        <taxon>Cytophagia</taxon>
        <taxon>Cytophagales</taxon>
        <taxon>Cyclobacteriaceae</taxon>
    </lineage>
</organism>
<evidence type="ECO:0000313" key="2">
    <source>
        <dbReference type="EMBL" id="EON78711.1"/>
    </source>
</evidence>
<proteinExistence type="predicted"/>
<reference evidence="2 3" key="1">
    <citation type="submission" date="2013-02" db="EMBL/GenBank/DDBJ databases">
        <title>A novel strain isolated from Lonar lake, Maharashtra, India.</title>
        <authorList>
            <person name="Singh A."/>
        </authorList>
    </citation>
    <scope>NUCLEOTIDE SEQUENCE [LARGE SCALE GENOMIC DNA]</scope>
    <source>
        <strain evidence="2 3">AK24</strain>
    </source>
</reference>
<dbReference type="EMBL" id="AQHR01000022">
    <property type="protein sequence ID" value="EON78711.1"/>
    <property type="molecule type" value="Genomic_DNA"/>
</dbReference>
<evidence type="ECO:0000313" key="3">
    <source>
        <dbReference type="Proteomes" id="UP000013909"/>
    </source>
</evidence>